<dbReference type="InterPro" id="IPR020583">
    <property type="entry name" value="Inositol_monoP_metal-BS"/>
</dbReference>
<dbReference type="PROSITE" id="PS00629">
    <property type="entry name" value="IMP_1"/>
    <property type="match status" value="1"/>
</dbReference>
<dbReference type="Proteomes" id="UP000011666">
    <property type="component" value="Unassembled WGS sequence"/>
</dbReference>
<dbReference type="eggNOG" id="COG0483">
    <property type="taxonomic scope" value="Bacteria"/>
</dbReference>
<reference evidence="7 8" key="1">
    <citation type="submission" date="2013-01" db="EMBL/GenBank/DDBJ databases">
        <title>Whole genome shotgun sequence of Gordonia soli NBRC 108243.</title>
        <authorList>
            <person name="Isaki-Nakamura S."/>
            <person name="Hosoyama A."/>
            <person name="Tsuchikane K."/>
            <person name="Ando Y."/>
            <person name="Baba S."/>
            <person name="Ohji S."/>
            <person name="Hamada M."/>
            <person name="Tamura T."/>
            <person name="Yamazoe A."/>
            <person name="Yamazaki S."/>
            <person name="Fujita N."/>
        </authorList>
    </citation>
    <scope>NUCLEOTIDE SEQUENCE [LARGE SCALE GENOMIC DNA]</scope>
    <source>
        <strain evidence="7 8">NBRC 108243</strain>
    </source>
</reference>
<dbReference type="Gene3D" id="3.40.190.80">
    <property type="match status" value="1"/>
</dbReference>
<keyword evidence="8" id="KW-1185">Reference proteome</keyword>
<evidence type="ECO:0000313" key="8">
    <source>
        <dbReference type="Proteomes" id="UP000011666"/>
    </source>
</evidence>
<evidence type="ECO:0000256" key="2">
    <source>
        <dbReference type="ARBA" id="ARBA00013106"/>
    </source>
</evidence>
<dbReference type="InterPro" id="IPR000760">
    <property type="entry name" value="Inositol_monophosphatase-like"/>
</dbReference>
<organism evidence="7 8">
    <name type="scientific">Gordonia soli NBRC 108243</name>
    <dbReference type="NCBI Taxonomy" id="1223545"/>
    <lineage>
        <taxon>Bacteria</taxon>
        <taxon>Bacillati</taxon>
        <taxon>Actinomycetota</taxon>
        <taxon>Actinomycetes</taxon>
        <taxon>Mycobacteriales</taxon>
        <taxon>Gordoniaceae</taxon>
        <taxon>Gordonia</taxon>
    </lineage>
</organism>
<dbReference type="OrthoDB" id="9772456at2"/>
<keyword evidence="5 6" id="KW-0460">Magnesium</keyword>
<name>M0QNJ8_9ACTN</name>
<dbReference type="GO" id="GO:0007165">
    <property type="term" value="P:signal transduction"/>
    <property type="evidence" value="ECO:0007669"/>
    <property type="project" value="TreeGrafter"/>
</dbReference>
<gene>
    <name evidence="7" type="primary">impA</name>
    <name evidence="7" type="ORF">GS4_30_00510</name>
</gene>
<dbReference type="RefSeq" id="WP_007623562.1">
    <property type="nucleotide sequence ID" value="NZ_BANX01000030.1"/>
</dbReference>
<evidence type="ECO:0000256" key="5">
    <source>
        <dbReference type="ARBA" id="ARBA00022842"/>
    </source>
</evidence>
<dbReference type="GO" id="GO:0046872">
    <property type="term" value="F:metal ion binding"/>
    <property type="evidence" value="ECO:0007669"/>
    <property type="project" value="UniProtKB-KW"/>
</dbReference>
<dbReference type="AlphaFoldDB" id="M0QNJ8"/>
<dbReference type="GO" id="GO:0046854">
    <property type="term" value="P:phosphatidylinositol phosphate biosynthetic process"/>
    <property type="evidence" value="ECO:0007669"/>
    <property type="project" value="InterPro"/>
</dbReference>
<comment type="cofactor">
    <cofactor evidence="6">
        <name>Mg(2+)</name>
        <dbReference type="ChEBI" id="CHEBI:18420"/>
    </cofactor>
</comment>
<dbReference type="PRINTS" id="PR00377">
    <property type="entry name" value="IMPHPHTASES"/>
</dbReference>
<dbReference type="Gene3D" id="3.30.540.10">
    <property type="entry name" value="Fructose-1,6-Bisphosphatase, subunit A, domain 1"/>
    <property type="match status" value="1"/>
</dbReference>
<comment type="catalytic activity">
    <reaction evidence="1">
        <text>a myo-inositol phosphate + H2O = myo-inositol + phosphate</text>
        <dbReference type="Rhea" id="RHEA:24056"/>
        <dbReference type="ChEBI" id="CHEBI:15377"/>
        <dbReference type="ChEBI" id="CHEBI:17268"/>
        <dbReference type="ChEBI" id="CHEBI:43474"/>
        <dbReference type="ChEBI" id="CHEBI:84139"/>
        <dbReference type="EC" id="3.1.3.25"/>
    </reaction>
</comment>
<proteinExistence type="predicted"/>
<keyword evidence="3 6" id="KW-0479">Metal-binding</keyword>
<dbReference type="GO" id="GO:0008934">
    <property type="term" value="F:inositol monophosphate 1-phosphatase activity"/>
    <property type="evidence" value="ECO:0007669"/>
    <property type="project" value="TreeGrafter"/>
</dbReference>
<dbReference type="PROSITE" id="PS00630">
    <property type="entry name" value="IMP_2"/>
    <property type="match status" value="1"/>
</dbReference>
<feature type="binding site" evidence="6">
    <location>
        <position position="93"/>
    </location>
    <ligand>
        <name>Mg(2+)</name>
        <dbReference type="ChEBI" id="CHEBI:18420"/>
        <label>2</label>
    </ligand>
</feature>
<dbReference type="STRING" id="1223545.GS4_30_00510"/>
<dbReference type="Pfam" id="PF00459">
    <property type="entry name" value="Inositol_P"/>
    <property type="match status" value="1"/>
</dbReference>
<evidence type="ECO:0000256" key="6">
    <source>
        <dbReference type="PIRSR" id="PIRSR600760-2"/>
    </source>
</evidence>
<evidence type="ECO:0000256" key="1">
    <source>
        <dbReference type="ARBA" id="ARBA00001033"/>
    </source>
</evidence>
<comment type="caution">
    <text evidence="7">The sequence shown here is derived from an EMBL/GenBank/DDBJ whole genome shotgun (WGS) entry which is preliminary data.</text>
</comment>
<keyword evidence="4" id="KW-0378">Hydrolase</keyword>
<evidence type="ECO:0000256" key="4">
    <source>
        <dbReference type="ARBA" id="ARBA00022801"/>
    </source>
</evidence>
<dbReference type="CDD" id="cd01637">
    <property type="entry name" value="IMPase_like"/>
    <property type="match status" value="1"/>
</dbReference>
<dbReference type="EC" id="3.1.3.25" evidence="2"/>
<dbReference type="PANTHER" id="PTHR20854">
    <property type="entry name" value="INOSITOL MONOPHOSPHATASE"/>
    <property type="match status" value="1"/>
</dbReference>
<feature type="binding site" evidence="6">
    <location>
        <position position="96"/>
    </location>
    <ligand>
        <name>Mg(2+)</name>
        <dbReference type="ChEBI" id="CHEBI:18420"/>
        <label>1</label>
        <note>catalytic</note>
    </ligand>
</feature>
<protein>
    <recommendedName>
        <fullName evidence="2">inositol-phosphate phosphatase</fullName>
        <ecNumber evidence="2">3.1.3.25</ecNumber>
    </recommendedName>
</protein>
<dbReference type="EMBL" id="BANX01000030">
    <property type="protein sequence ID" value="GAC69979.1"/>
    <property type="molecule type" value="Genomic_DNA"/>
</dbReference>
<dbReference type="PANTHER" id="PTHR20854:SF4">
    <property type="entry name" value="INOSITOL-1-MONOPHOSPHATASE-RELATED"/>
    <property type="match status" value="1"/>
</dbReference>
<evidence type="ECO:0000256" key="3">
    <source>
        <dbReference type="ARBA" id="ARBA00022723"/>
    </source>
</evidence>
<dbReference type="GO" id="GO:0006020">
    <property type="term" value="P:inositol metabolic process"/>
    <property type="evidence" value="ECO:0007669"/>
    <property type="project" value="TreeGrafter"/>
</dbReference>
<feature type="binding site" evidence="6">
    <location>
        <position position="77"/>
    </location>
    <ligand>
        <name>Mg(2+)</name>
        <dbReference type="ChEBI" id="CHEBI:18420"/>
        <label>1</label>
        <note>catalytic</note>
    </ligand>
</feature>
<dbReference type="SUPFAM" id="SSF56655">
    <property type="entry name" value="Carbohydrate phosphatase"/>
    <property type="match status" value="1"/>
</dbReference>
<dbReference type="InterPro" id="IPR020550">
    <property type="entry name" value="Inositol_monophosphatase_CS"/>
</dbReference>
<sequence length="283" mass="28882">MTAPPGSPSTSALDPPRLLDIAGRVLDDAAEAFVAGVGAPSAVAKGGNDFATQVDLDLERRIAAELTQTTQIPVHGEEFGGADLTDGPVWVVDPVDGTFNYSSGMPLSAILLGLLVDGEPVLGLTWVPLVGQRFAGHVEGPLRTDGVVAAPLQDTALDRAVVAYGPFDVAGGGRYPGAQRAELLSALSTRVARIRMTGSTGVDMAYTAAGIFGGAIAFGRHAWDNAAGAALVRAAGGVATDLAGRPWTVESPSLLAAAPGLHDELLEVIGQVVGTDWSTEAPR</sequence>
<evidence type="ECO:0000313" key="7">
    <source>
        <dbReference type="EMBL" id="GAC69979.1"/>
    </source>
</evidence>
<feature type="binding site" evidence="6">
    <location>
        <position position="224"/>
    </location>
    <ligand>
        <name>Mg(2+)</name>
        <dbReference type="ChEBI" id="CHEBI:18420"/>
        <label>1</label>
        <note>catalytic</note>
    </ligand>
</feature>
<accession>M0QNJ8</accession>